<evidence type="ECO:0000313" key="1">
    <source>
        <dbReference type="EMBL" id="DAD23055.1"/>
    </source>
</evidence>
<comment type="caution">
    <text evidence="1">The sequence shown here is derived from an EMBL/GenBank/DDBJ whole genome shotgun (WGS) entry which is preliminary data.</text>
</comment>
<dbReference type="AlphaFoldDB" id="A0A822XWA3"/>
<accession>A0A822XWA3</accession>
<dbReference type="EMBL" id="DUZY01000001">
    <property type="protein sequence ID" value="DAD23055.1"/>
    <property type="molecule type" value="Genomic_DNA"/>
</dbReference>
<protein>
    <submittedName>
        <fullName evidence="1">Uncharacterized protein</fullName>
    </submittedName>
</protein>
<dbReference type="PANTHER" id="PTHR34222">
    <property type="entry name" value="GAG_PRE-INTEGRS DOMAIN-CONTAINING PROTEIN"/>
    <property type="match status" value="1"/>
</dbReference>
<evidence type="ECO:0000313" key="2">
    <source>
        <dbReference type="Proteomes" id="UP000607653"/>
    </source>
</evidence>
<organism evidence="1 2">
    <name type="scientific">Nelumbo nucifera</name>
    <name type="common">Sacred lotus</name>
    <dbReference type="NCBI Taxonomy" id="4432"/>
    <lineage>
        <taxon>Eukaryota</taxon>
        <taxon>Viridiplantae</taxon>
        <taxon>Streptophyta</taxon>
        <taxon>Embryophyta</taxon>
        <taxon>Tracheophyta</taxon>
        <taxon>Spermatophyta</taxon>
        <taxon>Magnoliopsida</taxon>
        <taxon>Proteales</taxon>
        <taxon>Nelumbonaceae</taxon>
        <taxon>Nelumbo</taxon>
    </lineage>
</organism>
<dbReference type="PANTHER" id="PTHR34222:SF33">
    <property type="entry name" value="RETROTRANSPOSON GAG DOMAIN-CONTAINING PROTEIN"/>
    <property type="match status" value="1"/>
</dbReference>
<keyword evidence="2" id="KW-1185">Reference proteome</keyword>
<proteinExistence type="predicted"/>
<sequence length="115" mass="13181">MNIAAPPKGGNSKNVGDEPRMCCDHCKKQGHTKDRCYKLFEYPKKLESQGEIERKITRKTFRTKNLESPIQMLKFLQLIGLSYEQYQQLINLLNGGKLVLSNFVEGCTIKLVYAL</sequence>
<reference evidence="1 2" key="1">
    <citation type="journal article" date="2020" name="Mol. Biol. Evol.">
        <title>Distinct Expression and Methylation Patterns for Genes with Different Fates following a Single Whole-Genome Duplication in Flowering Plants.</title>
        <authorList>
            <person name="Shi T."/>
            <person name="Rahmani R.S."/>
            <person name="Gugger P.F."/>
            <person name="Wang M."/>
            <person name="Li H."/>
            <person name="Zhang Y."/>
            <person name="Li Z."/>
            <person name="Wang Q."/>
            <person name="Van de Peer Y."/>
            <person name="Marchal K."/>
            <person name="Chen J."/>
        </authorList>
    </citation>
    <scope>NUCLEOTIDE SEQUENCE [LARGE SCALE GENOMIC DNA]</scope>
    <source>
        <tissue evidence="1">Leaf</tissue>
    </source>
</reference>
<gene>
    <name evidence="1" type="ORF">HUJ06_024518</name>
</gene>
<name>A0A822XWA3_NELNU</name>
<dbReference type="Proteomes" id="UP000607653">
    <property type="component" value="Unassembled WGS sequence"/>
</dbReference>